<feature type="region of interest" description="Disordered" evidence="1">
    <location>
        <begin position="1"/>
        <end position="31"/>
    </location>
</feature>
<keyword evidence="2" id="KW-0812">Transmembrane</keyword>
<accession>A0A3N1MD55</accession>
<feature type="compositionally biased region" description="Pro residues" evidence="1">
    <location>
        <begin position="15"/>
        <end position="25"/>
    </location>
</feature>
<evidence type="ECO:0000256" key="1">
    <source>
        <dbReference type="SAM" id="MobiDB-lite"/>
    </source>
</evidence>
<sequence>MKMGGAMVRHLHAPGKPPGSPPPARPRILVPVNDNRPPLPVRLRRPIMLAALTALAVVAAFHWMV</sequence>
<dbReference type="AlphaFoldDB" id="A0A3N1MD55"/>
<dbReference type="EMBL" id="RJKX01000011">
    <property type="protein sequence ID" value="ROQ01643.1"/>
    <property type="molecule type" value="Genomic_DNA"/>
</dbReference>
<keyword evidence="2" id="KW-0472">Membrane</keyword>
<evidence type="ECO:0000313" key="4">
    <source>
        <dbReference type="Proteomes" id="UP000278222"/>
    </source>
</evidence>
<dbReference type="Proteomes" id="UP000278222">
    <property type="component" value="Unassembled WGS sequence"/>
</dbReference>
<name>A0A3N1MD55_9PROT</name>
<reference evidence="3 4" key="1">
    <citation type="submission" date="2018-11" db="EMBL/GenBank/DDBJ databases">
        <title>Genomic Encyclopedia of Type Strains, Phase IV (KMG-IV): sequencing the most valuable type-strain genomes for metagenomic binning, comparative biology and taxonomic classification.</title>
        <authorList>
            <person name="Goeker M."/>
        </authorList>
    </citation>
    <scope>NUCLEOTIDE SEQUENCE [LARGE SCALE GENOMIC DNA]</scope>
    <source>
        <strain evidence="3 4">DSM 5900</strain>
    </source>
</reference>
<organism evidence="3 4">
    <name type="scientific">Stella humosa</name>
    <dbReference type="NCBI Taxonomy" id="94"/>
    <lineage>
        <taxon>Bacteria</taxon>
        <taxon>Pseudomonadati</taxon>
        <taxon>Pseudomonadota</taxon>
        <taxon>Alphaproteobacteria</taxon>
        <taxon>Rhodospirillales</taxon>
        <taxon>Stellaceae</taxon>
        <taxon>Stella</taxon>
    </lineage>
</organism>
<evidence type="ECO:0000256" key="2">
    <source>
        <dbReference type="SAM" id="Phobius"/>
    </source>
</evidence>
<comment type="caution">
    <text evidence="3">The sequence shown here is derived from an EMBL/GenBank/DDBJ whole genome shotgun (WGS) entry which is preliminary data.</text>
</comment>
<keyword evidence="2" id="KW-1133">Transmembrane helix</keyword>
<feature type="transmembrane region" description="Helical" evidence="2">
    <location>
        <begin position="46"/>
        <end position="64"/>
    </location>
</feature>
<protein>
    <submittedName>
        <fullName evidence="3">Uncharacterized protein</fullName>
    </submittedName>
</protein>
<evidence type="ECO:0000313" key="3">
    <source>
        <dbReference type="EMBL" id="ROQ01643.1"/>
    </source>
</evidence>
<proteinExistence type="predicted"/>
<gene>
    <name evidence="3" type="ORF">EDC65_0825</name>
</gene>
<keyword evidence="4" id="KW-1185">Reference proteome</keyword>